<keyword evidence="7 12" id="KW-0663">Pyridoxal phosphate</keyword>
<dbReference type="PIRSF" id="PIRSF000525">
    <property type="entry name" value="SerC"/>
    <property type="match status" value="1"/>
</dbReference>
<evidence type="ECO:0000256" key="2">
    <source>
        <dbReference type="ARBA" id="ARBA00005099"/>
    </source>
</evidence>
<dbReference type="GO" id="GO:0004648">
    <property type="term" value="F:O-phospho-L-serine:2-oxoglutarate aminotransferase activity"/>
    <property type="evidence" value="ECO:0007669"/>
    <property type="project" value="UniProtKB-UniRule"/>
</dbReference>
<dbReference type="UniPathway" id="UPA00244">
    <property type="reaction ID" value="UER00311"/>
</dbReference>
<dbReference type="PROSITE" id="PS00595">
    <property type="entry name" value="AA_TRANSFER_CLASS_5"/>
    <property type="match status" value="1"/>
</dbReference>
<feature type="binding site" evidence="12">
    <location>
        <position position="201"/>
    </location>
    <ligand>
        <name>pyridoxal 5'-phosphate</name>
        <dbReference type="ChEBI" id="CHEBI:597326"/>
    </ligand>
</feature>
<dbReference type="FunFam" id="3.90.1150.10:FF:000006">
    <property type="entry name" value="Phosphoserine aminotransferase"/>
    <property type="match status" value="1"/>
</dbReference>
<dbReference type="Proteomes" id="UP000298685">
    <property type="component" value="Chromosome"/>
</dbReference>
<comment type="subcellular location">
    <subcellularLocation>
        <location evidence="12">Cytoplasm</location>
    </subcellularLocation>
</comment>
<comment type="pathway">
    <text evidence="2 12 13">Amino-acid biosynthesis; L-serine biosynthesis; L-serine from 3-phospho-D-glycerate: step 2/3.</text>
</comment>
<comment type="cofactor">
    <cofactor evidence="12">
        <name>pyridoxal 5'-phosphate</name>
        <dbReference type="ChEBI" id="CHEBI:597326"/>
    </cofactor>
    <text evidence="12">Binds 1 pyridoxal phosphate per subunit.</text>
</comment>
<feature type="binding site" evidence="12">
    <location>
        <begin position="81"/>
        <end position="82"/>
    </location>
    <ligand>
        <name>pyridoxal 5'-phosphate</name>
        <dbReference type="ChEBI" id="CHEBI:597326"/>
    </ligand>
</feature>
<sequence>MLINMDKKIYNFSAGPAMLPEEVLQKVKKSFLNWNKIGASIIEISHRSPEFHIIIQNAEQYLRELLSISDEYAILFCQGGARGQFSAIPMNLLNQLNCADYIDSGYWSYQAMLEAKKYCFPNHINVKKYVNGKVMILKMEKWLLHTHANYIHYCPNETIDGVAIHEEPNFKDKIIIGDFSSSLLSRNINVNKYDLIYASAQKNLGPAGITIVIIKKKILKYSNPYIPSILNYKNIFASHSMFNTPVTFSWYVISLVLQWVKKKGGINFFEKLNYKKSKLLYQTIDNSNFYFNTVHPNNRSHMNVTFYLKDQNLNHLFLSKANESGLIFLKGHKVIGGFRASIYNAMPLSGVKKLTAFMKDFEYKFR</sequence>
<dbReference type="InterPro" id="IPR015424">
    <property type="entry name" value="PyrdxlP-dep_Trfase"/>
</dbReference>
<dbReference type="NCBIfam" id="NF003764">
    <property type="entry name" value="PRK05355.1"/>
    <property type="match status" value="1"/>
</dbReference>
<name>A0A4D6Y8L8_9GAMM</name>
<comment type="catalytic activity">
    <reaction evidence="10 12">
        <text>4-(phosphooxy)-L-threonine + 2-oxoglutarate = (R)-3-hydroxy-2-oxo-4-phosphooxybutanoate + L-glutamate</text>
        <dbReference type="Rhea" id="RHEA:16573"/>
        <dbReference type="ChEBI" id="CHEBI:16810"/>
        <dbReference type="ChEBI" id="CHEBI:29985"/>
        <dbReference type="ChEBI" id="CHEBI:58452"/>
        <dbReference type="ChEBI" id="CHEBI:58538"/>
        <dbReference type="EC" id="2.6.1.52"/>
    </reaction>
</comment>
<evidence type="ECO:0000256" key="3">
    <source>
        <dbReference type="ARBA" id="ARBA00006904"/>
    </source>
</evidence>
<comment type="similarity">
    <text evidence="3 12">Belongs to the class-V pyridoxal-phosphate-dependent aminotransferase family. SerC subfamily.</text>
</comment>
<comment type="caution">
    <text evidence="12">Lacks conserved residue(s) required for the propagation of feature annotation.</text>
</comment>
<evidence type="ECO:0000256" key="5">
    <source>
        <dbReference type="ARBA" id="ARBA00022605"/>
    </source>
</evidence>
<dbReference type="SUPFAM" id="SSF53383">
    <property type="entry name" value="PLP-dependent transferases"/>
    <property type="match status" value="1"/>
</dbReference>
<keyword evidence="9 12" id="KW-0718">Serine biosynthesis</keyword>
<dbReference type="InterPro" id="IPR022278">
    <property type="entry name" value="Pser_aminoTfrase"/>
</dbReference>
<dbReference type="Gene3D" id="3.90.1150.10">
    <property type="entry name" value="Aspartate Aminotransferase, domain 1"/>
    <property type="match status" value="1"/>
</dbReference>
<dbReference type="OrthoDB" id="9809412at2"/>
<feature type="binding site" evidence="12">
    <location>
        <position position="158"/>
    </location>
    <ligand>
        <name>pyridoxal 5'-phosphate</name>
        <dbReference type="ChEBI" id="CHEBI:597326"/>
    </ligand>
</feature>
<evidence type="ECO:0000313" key="15">
    <source>
        <dbReference type="EMBL" id="QCI26007.1"/>
    </source>
</evidence>
<evidence type="ECO:0000256" key="11">
    <source>
        <dbReference type="ARBA" id="ARBA00049007"/>
    </source>
</evidence>
<feature type="binding site" evidence="12">
    <location>
        <position position="47"/>
    </location>
    <ligand>
        <name>L-glutamate</name>
        <dbReference type="ChEBI" id="CHEBI:29985"/>
    </ligand>
</feature>
<accession>A0A4D6Y8L8</accession>
<gene>
    <name evidence="12 15" type="primary">serC</name>
    <name evidence="15" type="ORF">D9V78_01075</name>
</gene>
<dbReference type="Pfam" id="PF00266">
    <property type="entry name" value="Aminotran_5"/>
    <property type="match status" value="1"/>
</dbReference>
<dbReference type="InterPro" id="IPR015421">
    <property type="entry name" value="PyrdxlP-dep_Trfase_major"/>
</dbReference>
<evidence type="ECO:0000256" key="13">
    <source>
        <dbReference type="RuleBase" id="RU004505"/>
    </source>
</evidence>
<dbReference type="InterPro" id="IPR015422">
    <property type="entry name" value="PyrdxlP-dep_Trfase_small"/>
</dbReference>
<evidence type="ECO:0000259" key="14">
    <source>
        <dbReference type="Pfam" id="PF00266"/>
    </source>
</evidence>
<organism evidence="15 16">
    <name type="scientific">Buchnera aphidicola</name>
    <name type="common">Sarucallis kahawaluokalani</name>
    <dbReference type="NCBI Taxonomy" id="1241878"/>
    <lineage>
        <taxon>Bacteria</taxon>
        <taxon>Pseudomonadati</taxon>
        <taxon>Pseudomonadota</taxon>
        <taxon>Gammaproteobacteria</taxon>
        <taxon>Enterobacterales</taxon>
        <taxon>Erwiniaceae</taxon>
        <taxon>Buchnera</taxon>
    </lineage>
</organism>
<dbReference type="GO" id="GO:0030170">
    <property type="term" value="F:pyridoxal phosphate binding"/>
    <property type="evidence" value="ECO:0007669"/>
    <property type="project" value="UniProtKB-UniRule"/>
</dbReference>
<dbReference type="UniPathway" id="UPA00135">
    <property type="reaction ID" value="UER00197"/>
</dbReference>
<dbReference type="EC" id="2.6.1.52" evidence="12"/>
<dbReference type="GO" id="GO:0008615">
    <property type="term" value="P:pyridoxine biosynthetic process"/>
    <property type="evidence" value="ECO:0007669"/>
    <property type="project" value="UniProtKB-UniRule"/>
</dbReference>
<dbReference type="EMBL" id="CP032999">
    <property type="protein sequence ID" value="QCI26007.1"/>
    <property type="molecule type" value="Genomic_DNA"/>
</dbReference>
<keyword evidence="6 12" id="KW-0808">Transferase</keyword>
<dbReference type="FunFam" id="3.40.640.10:FF:000010">
    <property type="entry name" value="Phosphoserine aminotransferase"/>
    <property type="match status" value="1"/>
</dbReference>
<feature type="modified residue" description="N6-(pyridoxal phosphate)lysine" evidence="12">
    <location>
        <position position="202"/>
    </location>
</feature>
<feature type="binding site" evidence="12">
    <location>
        <position position="178"/>
    </location>
    <ligand>
        <name>pyridoxal 5'-phosphate</name>
        <dbReference type="ChEBI" id="CHEBI:597326"/>
    </ligand>
</feature>
<evidence type="ECO:0000256" key="1">
    <source>
        <dbReference type="ARBA" id="ARBA00004915"/>
    </source>
</evidence>
<evidence type="ECO:0000313" key="16">
    <source>
        <dbReference type="Proteomes" id="UP000298685"/>
    </source>
</evidence>
<dbReference type="GO" id="GO:0005737">
    <property type="term" value="C:cytoplasm"/>
    <property type="evidence" value="ECO:0007669"/>
    <property type="project" value="UniProtKB-SubCell"/>
</dbReference>
<dbReference type="HAMAP" id="MF_00160">
    <property type="entry name" value="SerC_aminotrans_5"/>
    <property type="match status" value="1"/>
</dbReference>
<dbReference type="PANTHER" id="PTHR43247">
    <property type="entry name" value="PHOSPHOSERINE AMINOTRANSFERASE"/>
    <property type="match status" value="1"/>
</dbReference>
<dbReference type="InterPro" id="IPR000192">
    <property type="entry name" value="Aminotrans_V_dom"/>
</dbReference>
<comment type="pathway">
    <text evidence="1 12">Cofactor biosynthesis; pyridoxine 5'-phosphate biosynthesis; pyridoxine 5'-phosphate from D-erythrose 4-phosphate: step 3/5.</text>
</comment>
<evidence type="ECO:0000256" key="10">
    <source>
        <dbReference type="ARBA" id="ARBA00047630"/>
    </source>
</evidence>
<dbReference type="InterPro" id="IPR020578">
    <property type="entry name" value="Aminotrans_V_PyrdxlP_BS"/>
</dbReference>
<reference evidence="15 16" key="1">
    <citation type="submission" date="2018-10" db="EMBL/GenBank/DDBJ databases">
        <title>Comparative functional genomics of the obligate endosymbiont Buchnera aphidicola.</title>
        <authorList>
            <person name="Chong R.A."/>
        </authorList>
    </citation>
    <scope>NUCLEOTIDE SEQUENCE [LARGE SCALE GENOMIC DNA]</scope>
    <source>
        <strain evidence="15 16">Ska</strain>
    </source>
</reference>
<evidence type="ECO:0000256" key="8">
    <source>
        <dbReference type="ARBA" id="ARBA00023096"/>
    </source>
</evidence>
<keyword evidence="5 12" id="KW-0028">Amino-acid biosynthesis</keyword>
<feature type="binding site" evidence="12">
    <location>
        <position position="107"/>
    </location>
    <ligand>
        <name>pyridoxal 5'-phosphate</name>
        <dbReference type="ChEBI" id="CHEBI:597326"/>
    </ligand>
</feature>
<dbReference type="Gene3D" id="3.40.640.10">
    <property type="entry name" value="Type I PLP-dependent aspartate aminotransferase-like (Major domain)"/>
    <property type="match status" value="1"/>
</dbReference>
<comment type="subunit">
    <text evidence="12">Homodimer.</text>
</comment>
<keyword evidence="8 12" id="KW-0664">Pyridoxine biosynthesis</keyword>
<evidence type="ECO:0000256" key="4">
    <source>
        <dbReference type="ARBA" id="ARBA00022576"/>
    </source>
</evidence>
<feature type="domain" description="Aminotransferase class V" evidence="14">
    <location>
        <begin position="9"/>
        <end position="354"/>
    </location>
</feature>
<evidence type="ECO:0000256" key="6">
    <source>
        <dbReference type="ARBA" id="ARBA00022679"/>
    </source>
</evidence>
<dbReference type="GO" id="GO:0006564">
    <property type="term" value="P:L-serine biosynthetic process"/>
    <property type="evidence" value="ECO:0007669"/>
    <property type="project" value="UniProtKB-UniRule"/>
</dbReference>
<proteinExistence type="inferred from homology"/>
<dbReference type="AlphaFoldDB" id="A0A4D6Y8L8"/>
<evidence type="ECO:0000256" key="9">
    <source>
        <dbReference type="ARBA" id="ARBA00023299"/>
    </source>
</evidence>
<dbReference type="PANTHER" id="PTHR43247:SF1">
    <property type="entry name" value="PHOSPHOSERINE AMINOTRANSFERASE"/>
    <property type="match status" value="1"/>
</dbReference>
<evidence type="ECO:0000256" key="7">
    <source>
        <dbReference type="ARBA" id="ARBA00022898"/>
    </source>
</evidence>
<comment type="catalytic activity">
    <reaction evidence="11 12 13">
        <text>O-phospho-L-serine + 2-oxoglutarate = 3-phosphooxypyruvate + L-glutamate</text>
        <dbReference type="Rhea" id="RHEA:14329"/>
        <dbReference type="ChEBI" id="CHEBI:16810"/>
        <dbReference type="ChEBI" id="CHEBI:18110"/>
        <dbReference type="ChEBI" id="CHEBI:29985"/>
        <dbReference type="ChEBI" id="CHEBI:57524"/>
        <dbReference type="EC" id="2.6.1.52"/>
    </reaction>
</comment>
<evidence type="ECO:0000256" key="12">
    <source>
        <dbReference type="HAMAP-Rule" id="MF_00160"/>
    </source>
</evidence>
<keyword evidence="12" id="KW-0963">Cytoplasm</keyword>
<dbReference type="NCBIfam" id="TIGR01364">
    <property type="entry name" value="serC_1"/>
    <property type="match status" value="1"/>
</dbReference>
<comment type="function">
    <text evidence="12">Catalyzes the reversible conversion of 3-phosphohydroxypyruvate to phosphoserine and of 3-hydroxy-2-oxo-4-phosphonooxybutanoate to phosphohydroxythreonine.</text>
</comment>
<feature type="binding site" evidence="12">
    <location>
        <begin position="243"/>
        <end position="244"/>
    </location>
    <ligand>
        <name>pyridoxal 5'-phosphate</name>
        <dbReference type="ChEBI" id="CHEBI:597326"/>
    </ligand>
</feature>
<keyword evidence="4 12" id="KW-0032">Aminotransferase</keyword>
<protein>
    <recommendedName>
        <fullName evidence="12">Phosphoserine aminotransferase</fullName>
        <ecNumber evidence="12">2.6.1.52</ecNumber>
    </recommendedName>
    <alternativeName>
        <fullName evidence="12">Phosphohydroxythreonine aminotransferase</fullName>
        <shortName evidence="12">PSAT</shortName>
    </alternativeName>
</protein>